<reference evidence="2 3" key="1">
    <citation type="submission" date="2021-03" db="EMBL/GenBank/DDBJ databases">
        <title>Whole genome shotgun sequence of Actinoplanes toevensis NBRC 105298.</title>
        <authorList>
            <person name="Komaki H."/>
            <person name="Tamura T."/>
        </authorList>
    </citation>
    <scope>NUCLEOTIDE SEQUENCE [LARGE SCALE GENOMIC DNA]</scope>
    <source>
        <strain evidence="2 3">NBRC 105298</strain>
    </source>
</reference>
<protein>
    <submittedName>
        <fullName evidence="2">Glyoxalase</fullName>
    </submittedName>
</protein>
<dbReference type="EMBL" id="BOQN01000081">
    <property type="protein sequence ID" value="GIM94419.1"/>
    <property type="molecule type" value="Genomic_DNA"/>
</dbReference>
<comment type="caution">
    <text evidence="2">The sequence shown here is derived from an EMBL/GenBank/DDBJ whole genome shotgun (WGS) entry which is preliminary data.</text>
</comment>
<evidence type="ECO:0000313" key="2">
    <source>
        <dbReference type="EMBL" id="GIM94419.1"/>
    </source>
</evidence>
<dbReference type="Gene3D" id="3.10.180.10">
    <property type="entry name" value="2,3-Dihydroxybiphenyl 1,2-Dioxygenase, domain 1"/>
    <property type="match status" value="1"/>
</dbReference>
<dbReference type="InterPro" id="IPR004360">
    <property type="entry name" value="Glyas_Fos-R_dOase_dom"/>
</dbReference>
<dbReference type="SUPFAM" id="SSF54593">
    <property type="entry name" value="Glyoxalase/Bleomycin resistance protein/Dihydroxybiphenyl dioxygenase"/>
    <property type="match status" value="1"/>
</dbReference>
<dbReference type="Pfam" id="PF00903">
    <property type="entry name" value="Glyoxalase"/>
    <property type="match status" value="1"/>
</dbReference>
<feature type="domain" description="VOC" evidence="1">
    <location>
        <begin position="4"/>
        <end position="129"/>
    </location>
</feature>
<dbReference type="RefSeq" id="WP_213010205.1">
    <property type="nucleotide sequence ID" value="NZ_BOQN01000081.1"/>
</dbReference>
<dbReference type="Proteomes" id="UP000677082">
    <property type="component" value="Unassembled WGS sequence"/>
</dbReference>
<evidence type="ECO:0000259" key="1">
    <source>
        <dbReference type="PROSITE" id="PS51819"/>
    </source>
</evidence>
<sequence>MPLILHHLAVTAADLETGRVWYDAFLGALGYKPGTVDPAICTWGGVEPEILLYPVEGDDRALHTHGRPGSQHFAFAVDGRDLVDAVHDAVVKVGTGLVVHPPQEYDYMPGYYAVFVEDPSGVRWEILTMDKASA</sequence>
<dbReference type="PANTHER" id="PTHR35006:SF2">
    <property type="entry name" value="GLYOXALASE FAMILY PROTEIN (AFU_ORTHOLOGUE AFUA_5G14830)"/>
    <property type="match status" value="1"/>
</dbReference>
<evidence type="ECO:0000313" key="3">
    <source>
        <dbReference type="Proteomes" id="UP000677082"/>
    </source>
</evidence>
<name>A0A919TEB1_9ACTN</name>
<organism evidence="2 3">
    <name type="scientific">Paractinoplanes toevensis</name>
    <dbReference type="NCBI Taxonomy" id="571911"/>
    <lineage>
        <taxon>Bacteria</taxon>
        <taxon>Bacillati</taxon>
        <taxon>Actinomycetota</taxon>
        <taxon>Actinomycetes</taxon>
        <taxon>Micromonosporales</taxon>
        <taxon>Micromonosporaceae</taxon>
        <taxon>Paractinoplanes</taxon>
    </lineage>
</organism>
<gene>
    <name evidence="2" type="ORF">Ato02nite_062120</name>
</gene>
<dbReference type="InterPro" id="IPR037523">
    <property type="entry name" value="VOC_core"/>
</dbReference>
<keyword evidence="3" id="KW-1185">Reference proteome</keyword>
<accession>A0A919TEB1</accession>
<dbReference type="InterPro" id="IPR029068">
    <property type="entry name" value="Glyas_Bleomycin-R_OHBP_Dase"/>
</dbReference>
<proteinExistence type="predicted"/>
<dbReference type="PROSITE" id="PS51819">
    <property type="entry name" value="VOC"/>
    <property type="match status" value="1"/>
</dbReference>
<dbReference type="AlphaFoldDB" id="A0A919TEB1"/>
<dbReference type="PANTHER" id="PTHR35006">
    <property type="entry name" value="GLYOXALASE FAMILY PROTEIN (AFU_ORTHOLOGUE AFUA_5G14830)"/>
    <property type="match status" value="1"/>
</dbReference>